<dbReference type="Pfam" id="PF20150">
    <property type="entry name" value="2EXR"/>
    <property type="match status" value="1"/>
</dbReference>
<evidence type="ECO:0000313" key="3">
    <source>
        <dbReference type="Proteomes" id="UP001056384"/>
    </source>
</evidence>
<feature type="domain" description="2EXR" evidence="1">
    <location>
        <begin position="13"/>
        <end position="61"/>
    </location>
</feature>
<proteinExistence type="predicted"/>
<keyword evidence="3" id="KW-1185">Reference proteome</keyword>
<organism evidence="2 3">
    <name type="scientific">Septoria linicola</name>
    <dbReference type="NCBI Taxonomy" id="215465"/>
    <lineage>
        <taxon>Eukaryota</taxon>
        <taxon>Fungi</taxon>
        <taxon>Dikarya</taxon>
        <taxon>Ascomycota</taxon>
        <taxon>Pezizomycotina</taxon>
        <taxon>Dothideomycetes</taxon>
        <taxon>Dothideomycetidae</taxon>
        <taxon>Mycosphaerellales</taxon>
        <taxon>Mycosphaerellaceae</taxon>
        <taxon>Septoria</taxon>
    </lineage>
</organism>
<name>A0A9Q9EJN6_9PEZI</name>
<reference evidence="2" key="1">
    <citation type="submission" date="2022-06" db="EMBL/GenBank/DDBJ databases">
        <title>Complete genome sequences of two strains of the flax pathogen Septoria linicola.</title>
        <authorList>
            <person name="Lapalu N."/>
            <person name="Simon A."/>
            <person name="Demenou B."/>
            <person name="Paumier D."/>
            <person name="Guillot M.-P."/>
            <person name="Gout L."/>
            <person name="Valade R."/>
        </authorList>
    </citation>
    <scope>NUCLEOTIDE SEQUENCE</scope>
    <source>
        <strain evidence="2">SE15195</strain>
    </source>
</reference>
<evidence type="ECO:0000259" key="1">
    <source>
        <dbReference type="Pfam" id="PF20150"/>
    </source>
</evidence>
<protein>
    <recommendedName>
        <fullName evidence="1">2EXR domain-containing protein</fullName>
    </recommendedName>
</protein>
<dbReference type="EMBL" id="CP099421">
    <property type="protein sequence ID" value="USW52409.1"/>
    <property type="molecule type" value="Genomic_DNA"/>
</dbReference>
<evidence type="ECO:0000313" key="2">
    <source>
        <dbReference type="EMBL" id="USW52409.1"/>
    </source>
</evidence>
<dbReference type="Proteomes" id="UP001056384">
    <property type="component" value="Chromosome 4"/>
</dbReference>
<dbReference type="InterPro" id="IPR045518">
    <property type="entry name" value="2EXR"/>
</dbReference>
<gene>
    <name evidence="2" type="ORF">Slin15195_G057280</name>
</gene>
<accession>A0A9Q9EJN6</accession>
<dbReference type="OrthoDB" id="3645438at2759"/>
<sequence>MAQQAGPSLLGIPPELRNRIYDEVLVQPRSISLRYHGDNKQPPLLSVCRAIRSEAIGIYYNDNNFFLEACKCRGAFWLPFCKLLAKYRKDGKAKLPTYICHHRGYLDEDNLWAWLKAYHQDMDVAPCPDHATERLTRASRNLVVRMFGVVKAMREKKWGKVKKVLGSFFEAVGMLEEMRGPMA</sequence>
<dbReference type="AlphaFoldDB" id="A0A9Q9EJN6"/>